<keyword evidence="2" id="KW-1185">Reference proteome</keyword>
<accession>A0A9K3IW07</accession>
<protein>
    <submittedName>
        <fullName evidence="1">Uncharacterized protein</fullName>
    </submittedName>
</protein>
<name>A0A9K3IW07_HELAN</name>
<evidence type="ECO:0000313" key="1">
    <source>
        <dbReference type="EMBL" id="KAF5803835.1"/>
    </source>
</evidence>
<reference evidence="1" key="2">
    <citation type="submission" date="2020-06" db="EMBL/GenBank/DDBJ databases">
        <title>Helianthus annuus Genome sequencing and assembly Release 2.</title>
        <authorList>
            <person name="Gouzy J."/>
            <person name="Langlade N."/>
            <person name="Munos S."/>
        </authorList>
    </citation>
    <scope>NUCLEOTIDE SEQUENCE</scope>
    <source>
        <tissue evidence="1">Leaves</tissue>
    </source>
</reference>
<sequence length="132" mass="15489">MIMFRMNIKFLWFISDFSMDCFRFAVRVNIRFMFVFRVFVSAQRWSVRFGSDLVNGSVNSQTWSNLVKDRFDWFGSTEVNGSARVKRLGQTRFWIWLTRSNQVNSVNWSTQFGSVIASQTQLTNGTKNGKNL</sequence>
<organism evidence="1 2">
    <name type="scientific">Helianthus annuus</name>
    <name type="common">Common sunflower</name>
    <dbReference type="NCBI Taxonomy" id="4232"/>
    <lineage>
        <taxon>Eukaryota</taxon>
        <taxon>Viridiplantae</taxon>
        <taxon>Streptophyta</taxon>
        <taxon>Embryophyta</taxon>
        <taxon>Tracheophyta</taxon>
        <taxon>Spermatophyta</taxon>
        <taxon>Magnoliopsida</taxon>
        <taxon>eudicotyledons</taxon>
        <taxon>Gunneridae</taxon>
        <taxon>Pentapetalae</taxon>
        <taxon>asterids</taxon>
        <taxon>campanulids</taxon>
        <taxon>Asterales</taxon>
        <taxon>Asteraceae</taxon>
        <taxon>Asteroideae</taxon>
        <taxon>Heliantheae alliance</taxon>
        <taxon>Heliantheae</taxon>
        <taxon>Helianthus</taxon>
    </lineage>
</organism>
<dbReference type="EMBL" id="MNCJ02000321">
    <property type="protein sequence ID" value="KAF5803835.1"/>
    <property type="molecule type" value="Genomic_DNA"/>
</dbReference>
<dbReference type="Proteomes" id="UP000215914">
    <property type="component" value="Unassembled WGS sequence"/>
</dbReference>
<dbReference type="AlphaFoldDB" id="A0A9K3IW07"/>
<gene>
    <name evidence="1" type="ORF">HanXRQr2_Chr06g0276041</name>
</gene>
<reference evidence="1" key="1">
    <citation type="journal article" date="2017" name="Nature">
        <title>The sunflower genome provides insights into oil metabolism, flowering and Asterid evolution.</title>
        <authorList>
            <person name="Badouin H."/>
            <person name="Gouzy J."/>
            <person name="Grassa C.J."/>
            <person name="Murat F."/>
            <person name="Staton S.E."/>
            <person name="Cottret L."/>
            <person name="Lelandais-Briere C."/>
            <person name="Owens G.L."/>
            <person name="Carrere S."/>
            <person name="Mayjonade B."/>
            <person name="Legrand L."/>
            <person name="Gill N."/>
            <person name="Kane N.C."/>
            <person name="Bowers J.E."/>
            <person name="Hubner S."/>
            <person name="Bellec A."/>
            <person name="Berard A."/>
            <person name="Berges H."/>
            <person name="Blanchet N."/>
            <person name="Boniface M.C."/>
            <person name="Brunel D."/>
            <person name="Catrice O."/>
            <person name="Chaidir N."/>
            <person name="Claudel C."/>
            <person name="Donnadieu C."/>
            <person name="Faraut T."/>
            <person name="Fievet G."/>
            <person name="Helmstetter N."/>
            <person name="King M."/>
            <person name="Knapp S.J."/>
            <person name="Lai Z."/>
            <person name="Le Paslier M.C."/>
            <person name="Lippi Y."/>
            <person name="Lorenzon L."/>
            <person name="Mandel J.R."/>
            <person name="Marage G."/>
            <person name="Marchand G."/>
            <person name="Marquand E."/>
            <person name="Bret-Mestries E."/>
            <person name="Morien E."/>
            <person name="Nambeesan S."/>
            <person name="Nguyen T."/>
            <person name="Pegot-Espagnet P."/>
            <person name="Pouilly N."/>
            <person name="Raftis F."/>
            <person name="Sallet E."/>
            <person name="Schiex T."/>
            <person name="Thomas J."/>
            <person name="Vandecasteele C."/>
            <person name="Vares D."/>
            <person name="Vear F."/>
            <person name="Vautrin S."/>
            <person name="Crespi M."/>
            <person name="Mangin B."/>
            <person name="Burke J.M."/>
            <person name="Salse J."/>
            <person name="Munos S."/>
            <person name="Vincourt P."/>
            <person name="Rieseberg L.H."/>
            <person name="Langlade N.B."/>
        </authorList>
    </citation>
    <scope>NUCLEOTIDE SEQUENCE</scope>
    <source>
        <tissue evidence="1">Leaves</tissue>
    </source>
</reference>
<evidence type="ECO:0000313" key="2">
    <source>
        <dbReference type="Proteomes" id="UP000215914"/>
    </source>
</evidence>
<dbReference type="Gramene" id="mRNA:HanXRQr2_Chr06g0276041">
    <property type="protein sequence ID" value="CDS:HanXRQr2_Chr06g0276041.1"/>
    <property type="gene ID" value="HanXRQr2_Chr06g0276041"/>
</dbReference>
<comment type="caution">
    <text evidence="1">The sequence shown here is derived from an EMBL/GenBank/DDBJ whole genome shotgun (WGS) entry which is preliminary data.</text>
</comment>
<proteinExistence type="predicted"/>